<evidence type="ECO:0000256" key="2">
    <source>
        <dbReference type="SAM" id="Phobius"/>
    </source>
</evidence>
<dbReference type="EMBL" id="KQ086071">
    <property type="protein sequence ID" value="KLO08968.1"/>
    <property type="molecule type" value="Genomic_DNA"/>
</dbReference>
<dbReference type="InParanoid" id="A0A0H2RHK3"/>
<feature type="region of interest" description="Disordered" evidence="1">
    <location>
        <begin position="214"/>
        <end position="355"/>
    </location>
</feature>
<evidence type="ECO:0000313" key="3">
    <source>
        <dbReference type="EMBL" id="KLO08968.1"/>
    </source>
</evidence>
<feature type="compositionally biased region" description="Polar residues" evidence="1">
    <location>
        <begin position="402"/>
        <end position="411"/>
    </location>
</feature>
<dbReference type="PANTHER" id="PTHR37487:SF3">
    <property type="entry name" value="CLEAVAGE_POLYADENYLATION SPECIFICITY FACTOR A SUBUNIT N-TERMINAL DOMAIN-CONTAINING PROTEIN"/>
    <property type="match status" value="1"/>
</dbReference>
<gene>
    <name evidence="3" type="ORF">SCHPADRAFT_1000604</name>
</gene>
<keyword evidence="4" id="KW-1185">Reference proteome</keyword>
<organism evidence="3 4">
    <name type="scientific">Schizopora paradoxa</name>
    <dbReference type="NCBI Taxonomy" id="27342"/>
    <lineage>
        <taxon>Eukaryota</taxon>
        <taxon>Fungi</taxon>
        <taxon>Dikarya</taxon>
        <taxon>Basidiomycota</taxon>
        <taxon>Agaricomycotina</taxon>
        <taxon>Agaricomycetes</taxon>
        <taxon>Hymenochaetales</taxon>
        <taxon>Schizoporaceae</taxon>
        <taxon>Schizopora</taxon>
    </lineage>
</organism>
<dbReference type="AlphaFoldDB" id="A0A0H2RHK3"/>
<feature type="region of interest" description="Disordered" evidence="1">
    <location>
        <begin position="616"/>
        <end position="678"/>
    </location>
</feature>
<evidence type="ECO:0000313" key="4">
    <source>
        <dbReference type="Proteomes" id="UP000053477"/>
    </source>
</evidence>
<keyword evidence="2" id="KW-1133">Transmembrane helix</keyword>
<feature type="compositionally biased region" description="Gly residues" evidence="1">
    <location>
        <begin position="244"/>
        <end position="256"/>
    </location>
</feature>
<name>A0A0H2RHK3_9AGAM</name>
<proteinExistence type="predicted"/>
<reference evidence="3 4" key="1">
    <citation type="submission" date="2015-04" db="EMBL/GenBank/DDBJ databases">
        <title>Complete genome sequence of Schizopora paradoxa KUC8140, a cosmopolitan wood degrader in East Asia.</title>
        <authorList>
            <consortium name="DOE Joint Genome Institute"/>
            <person name="Min B."/>
            <person name="Park H."/>
            <person name="Jang Y."/>
            <person name="Kim J.-J."/>
            <person name="Kim K.H."/>
            <person name="Pangilinan J."/>
            <person name="Lipzen A."/>
            <person name="Riley R."/>
            <person name="Grigoriev I.V."/>
            <person name="Spatafora J.W."/>
            <person name="Choi I.-G."/>
        </authorList>
    </citation>
    <scope>NUCLEOTIDE SEQUENCE [LARGE SCALE GENOMIC DNA]</scope>
    <source>
        <strain evidence="3 4">KUC8140</strain>
    </source>
</reference>
<accession>A0A0H2RHK3</accession>
<feature type="compositionally biased region" description="Gly residues" evidence="1">
    <location>
        <begin position="306"/>
        <end position="329"/>
    </location>
</feature>
<keyword evidence="2" id="KW-0472">Membrane</keyword>
<feature type="region of interest" description="Disordered" evidence="1">
    <location>
        <begin position="519"/>
        <end position="589"/>
    </location>
</feature>
<dbReference type="STRING" id="27342.A0A0H2RHK3"/>
<feature type="compositionally biased region" description="Low complexity" evidence="1">
    <location>
        <begin position="294"/>
        <end position="305"/>
    </location>
</feature>
<dbReference type="OrthoDB" id="3267813at2759"/>
<feature type="compositionally biased region" description="Low complexity" evidence="1">
    <location>
        <begin position="223"/>
        <end position="243"/>
    </location>
</feature>
<feature type="region of interest" description="Disordered" evidence="1">
    <location>
        <begin position="399"/>
        <end position="426"/>
    </location>
</feature>
<feature type="compositionally biased region" description="Gly residues" evidence="1">
    <location>
        <begin position="280"/>
        <end position="293"/>
    </location>
</feature>
<feature type="transmembrane region" description="Helical" evidence="2">
    <location>
        <begin position="362"/>
        <end position="384"/>
    </location>
</feature>
<feature type="compositionally biased region" description="Basic and acidic residues" evidence="1">
    <location>
        <begin position="669"/>
        <end position="678"/>
    </location>
</feature>
<feature type="compositionally biased region" description="Polar residues" evidence="1">
    <location>
        <begin position="639"/>
        <end position="651"/>
    </location>
</feature>
<protein>
    <submittedName>
        <fullName evidence="3">Uncharacterized protein</fullName>
    </submittedName>
</protein>
<dbReference type="PANTHER" id="PTHR37487">
    <property type="entry name" value="CHROMOSOME 1, WHOLE GENOME SHOTGUN SEQUENCE"/>
    <property type="match status" value="1"/>
</dbReference>
<feature type="compositionally biased region" description="Low complexity" evidence="1">
    <location>
        <begin position="345"/>
        <end position="355"/>
    </location>
</feature>
<keyword evidence="2" id="KW-0812">Transmembrane</keyword>
<feature type="compositionally biased region" description="Polar residues" evidence="1">
    <location>
        <begin position="537"/>
        <end position="550"/>
    </location>
</feature>
<evidence type="ECO:0000256" key="1">
    <source>
        <dbReference type="SAM" id="MobiDB-lite"/>
    </source>
</evidence>
<sequence>MTRILRPDALCAIILSLVTTSGAFSFSFTNTLSQCSQVTAEWDGGQPPFTLLLVPTGHLTPETRTIIQENIPSGNSVSFTLNYPAQSQFVAVLSDATGTGTGGTSLVTTVGSSSDSSCLNTQPTSPKFFLFQSPSSVSQCANIDLSVGSQAQAPIDILGIVPGGQSFDIANLTNGATNFTWQADVRSGTNILFVAGDKDGLGSGGSTDVMSIGSGDSSCINNQSPSSTAGPAAGGVSTAASGGQTAGGGGGSGTSAGGTPTQTGSGSGGSSTGTNAQNPTGGGTSSPGSGGNPTGTNTGDDPASTGGTGGGGTGTGGNSPGQTGSGGQNDPGSSKVPGSGGGTVTGSSNSGTSNKSHSNAGLIAGLVVAALALLGLIAGGVLLYRRRARRANAYNNLEHNAIPNTHPSAPSQVAPHLRGGAGSTSTDTLQSMFQTEPFILPAEYNPYLEHDERAPLTQNSQGWAGSAPVTRPNLAARASSSRSNYFGDLPLAHGALGGALLGMHDTPAAAAIPPIPQGAFADRKESIGPHGEPPSRTPSGRTIPPSQRTGTRGVPPPITTEPLTRVARDSEDFSPISLDDEPPTDPFADGETVDIPPTYHSVQAVAASRQNSVMSHVDGASAEAEAGHEAGWVPPPVTMSRSLSRSNAISQSRRTRTTRRSTNSFQGFRSDDGSHVGQ</sequence>
<dbReference type="Proteomes" id="UP000053477">
    <property type="component" value="Unassembled WGS sequence"/>
</dbReference>